<comment type="similarity">
    <text evidence="25">Belongs to the ARTD/PARP family.</text>
</comment>
<dbReference type="Proteomes" id="UP000749559">
    <property type="component" value="Unassembled WGS sequence"/>
</dbReference>
<keyword evidence="12 30" id="KW-0479">Metal-binding</keyword>
<dbReference type="SUPFAM" id="SSF56399">
    <property type="entry name" value="ADP-ribosylation"/>
    <property type="match status" value="1"/>
</dbReference>
<keyword evidence="9 30" id="KW-0328">Glycosyltransferase</keyword>
<evidence type="ECO:0000256" key="11">
    <source>
        <dbReference type="ARBA" id="ARBA00022695"/>
    </source>
</evidence>
<dbReference type="InterPro" id="IPR049296">
    <property type="entry name" value="PARP1-like_PADR1_N"/>
</dbReference>
<dbReference type="GO" id="GO:0070212">
    <property type="term" value="P:protein poly-ADP-ribosylation"/>
    <property type="evidence" value="ECO:0007669"/>
    <property type="project" value="TreeGrafter"/>
</dbReference>
<dbReference type="GO" id="GO:0008270">
    <property type="term" value="F:zinc ion binding"/>
    <property type="evidence" value="ECO:0007669"/>
    <property type="project" value="UniProtKB-KW"/>
</dbReference>
<evidence type="ECO:0000256" key="24">
    <source>
        <dbReference type="ARBA" id="ARBA00024164"/>
    </source>
</evidence>
<dbReference type="CDD" id="cd01437">
    <property type="entry name" value="parp_like"/>
    <property type="match status" value="1"/>
</dbReference>
<protein>
    <recommendedName>
        <fullName evidence="30">Poly [ADP-ribose] polymerase</fullName>
        <ecNumber evidence="30">2.4.2.30</ecNumber>
    </recommendedName>
</protein>
<dbReference type="InterPro" id="IPR001357">
    <property type="entry name" value="BRCT_dom"/>
</dbReference>
<evidence type="ECO:0000256" key="18">
    <source>
        <dbReference type="ARBA" id="ARBA00023015"/>
    </source>
</evidence>
<dbReference type="PANTHER" id="PTHR10459">
    <property type="entry name" value="DNA LIGASE"/>
    <property type="match status" value="1"/>
</dbReference>
<dbReference type="Gene3D" id="1.10.20.130">
    <property type="match status" value="1"/>
</dbReference>
<dbReference type="PROSITE" id="PS50064">
    <property type="entry name" value="ZF_PARP_2"/>
    <property type="match status" value="2"/>
</dbReference>
<dbReference type="Gene3D" id="3.40.50.10190">
    <property type="entry name" value="BRCT domain"/>
    <property type="match status" value="1"/>
</dbReference>
<keyword evidence="18" id="KW-0805">Transcription regulation</keyword>
<dbReference type="GO" id="GO:0005694">
    <property type="term" value="C:chromosome"/>
    <property type="evidence" value="ECO:0007669"/>
    <property type="project" value="UniProtKB-SubCell"/>
</dbReference>
<comment type="subcellular location">
    <subcellularLocation>
        <location evidence="1">Chromosome</location>
    </subcellularLocation>
    <subcellularLocation>
        <location evidence="2">Cytoplasm</location>
        <location evidence="2">Cytosol</location>
    </subcellularLocation>
    <subcellularLocation>
        <location evidence="3">Nucleus</location>
        <location evidence="3">Nucleolus</location>
    </subcellularLocation>
</comment>
<dbReference type="GO" id="GO:0003677">
    <property type="term" value="F:DNA binding"/>
    <property type="evidence" value="ECO:0007669"/>
    <property type="project" value="UniProtKB-UniRule"/>
</dbReference>
<evidence type="ECO:0000256" key="1">
    <source>
        <dbReference type="ARBA" id="ARBA00004286"/>
    </source>
</evidence>
<evidence type="ECO:0000256" key="13">
    <source>
        <dbReference type="ARBA" id="ARBA00022737"/>
    </source>
</evidence>
<dbReference type="FunFam" id="3.90.228.10:FF:000002">
    <property type="entry name" value="Poly [ADP-ribose] polymerase"/>
    <property type="match status" value="1"/>
</dbReference>
<dbReference type="EC" id="2.4.2.30" evidence="30"/>
<dbReference type="PROSITE" id="PS50172">
    <property type="entry name" value="BRCT"/>
    <property type="match status" value="1"/>
</dbReference>
<evidence type="ECO:0000256" key="19">
    <source>
        <dbReference type="ARBA" id="ARBA00023027"/>
    </source>
</evidence>
<dbReference type="Gene3D" id="1.20.142.10">
    <property type="entry name" value="Poly(ADP-ribose) polymerase, regulatory domain"/>
    <property type="match status" value="1"/>
</dbReference>
<evidence type="ECO:0000256" key="27">
    <source>
        <dbReference type="ARBA" id="ARBA00048241"/>
    </source>
</evidence>
<comment type="catalytic activity">
    <reaction evidence="29">
        <text>L-seryl-[protein] + NAD(+) = O-(ADP-D-ribosyl)-L-seryl-[protein] + nicotinamide + H(+)</text>
        <dbReference type="Rhea" id="RHEA:58232"/>
        <dbReference type="Rhea" id="RHEA-COMP:9863"/>
        <dbReference type="Rhea" id="RHEA-COMP:15091"/>
        <dbReference type="ChEBI" id="CHEBI:15378"/>
        <dbReference type="ChEBI" id="CHEBI:17154"/>
        <dbReference type="ChEBI" id="CHEBI:29999"/>
        <dbReference type="ChEBI" id="CHEBI:57540"/>
        <dbReference type="ChEBI" id="CHEBI:142556"/>
    </reaction>
    <physiologicalReaction direction="left-to-right" evidence="29">
        <dbReference type="Rhea" id="RHEA:58233"/>
    </physiologicalReaction>
</comment>
<comment type="catalytic activity">
    <reaction evidence="24">
        <text>L-aspartyl-[protein] + NAD(+) = 4-O-(ADP-D-ribosyl)-L-aspartyl-[protein] + nicotinamide</text>
        <dbReference type="Rhea" id="RHEA:54424"/>
        <dbReference type="Rhea" id="RHEA-COMP:9867"/>
        <dbReference type="Rhea" id="RHEA-COMP:13832"/>
        <dbReference type="ChEBI" id="CHEBI:17154"/>
        <dbReference type="ChEBI" id="CHEBI:29961"/>
        <dbReference type="ChEBI" id="CHEBI:57540"/>
        <dbReference type="ChEBI" id="CHEBI:138102"/>
    </reaction>
    <physiologicalReaction direction="left-to-right" evidence="24">
        <dbReference type="Rhea" id="RHEA:54425"/>
    </physiologicalReaction>
</comment>
<dbReference type="InterPro" id="IPR050800">
    <property type="entry name" value="ARTD/PARP"/>
</dbReference>
<dbReference type="InterPro" id="IPR008288">
    <property type="entry name" value="PARP"/>
</dbReference>
<proteinExistence type="inferred from homology"/>
<dbReference type="SUPFAM" id="SSF47587">
    <property type="entry name" value="Domain of poly(ADP-ribose) polymerase"/>
    <property type="match status" value="1"/>
</dbReference>
<dbReference type="InterPro" id="IPR036930">
    <property type="entry name" value="WGR_dom_sf"/>
</dbReference>
<dbReference type="PROSITE" id="PS51977">
    <property type="entry name" value="WGR"/>
    <property type="match status" value="1"/>
</dbReference>
<dbReference type="Gene3D" id="2.20.25.630">
    <property type="match status" value="1"/>
</dbReference>
<dbReference type="FunFam" id="3.40.50.10190:FF:000051">
    <property type="entry name" value="Poly [ADP-ribose] polymerase"/>
    <property type="match status" value="1"/>
</dbReference>
<dbReference type="SMART" id="SM00773">
    <property type="entry name" value="WGR"/>
    <property type="match status" value="1"/>
</dbReference>
<gene>
    <name evidence="31" type="ORF">OFUS_LOCUS17673</name>
</gene>
<evidence type="ECO:0000313" key="31">
    <source>
        <dbReference type="EMBL" id="CAH1792738.1"/>
    </source>
</evidence>
<keyword evidence="4" id="KW-0158">Chromosome</keyword>
<evidence type="ECO:0000256" key="22">
    <source>
        <dbReference type="ARBA" id="ARBA00023242"/>
    </source>
</evidence>
<dbReference type="Gene3D" id="3.30.1740.10">
    <property type="entry name" value="Zinc finger, PARP-type"/>
    <property type="match status" value="2"/>
</dbReference>
<evidence type="ECO:0000256" key="8">
    <source>
        <dbReference type="ARBA" id="ARBA00022588"/>
    </source>
</evidence>
<dbReference type="InterPro" id="IPR038650">
    <property type="entry name" value="PADR1_C_dom_sf"/>
</dbReference>
<dbReference type="GO" id="GO:0003950">
    <property type="term" value="F:NAD+ poly-ADP-ribosyltransferase activity"/>
    <property type="evidence" value="ECO:0007669"/>
    <property type="project" value="UniProtKB-UniRule"/>
</dbReference>
<evidence type="ECO:0000256" key="6">
    <source>
        <dbReference type="ARBA" id="ARBA00022499"/>
    </source>
</evidence>
<dbReference type="Pfam" id="PF05406">
    <property type="entry name" value="WGR"/>
    <property type="match status" value="1"/>
</dbReference>
<comment type="catalytic activity">
    <reaction evidence="28">
        <text>L-tyrosyl-[protein] + NAD(+) = O-(ADP-D-ribosyl)-L-tyrosyl-[protein] + nicotinamide + H(+)</text>
        <dbReference type="Rhea" id="RHEA:58236"/>
        <dbReference type="Rhea" id="RHEA-COMP:10136"/>
        <dbReference type="Rhea" id="RHEA-COMP:15092"/>
        <dbReference type="ChEBI" id="CHEBI:15378"/>
        <dbReference type="ChEBI" id="CHEBI:17154"/>
        <dbReference type="ChEBI" id="CHEBI:46858"/>
        <dbReference type="ChEBI" id="CHEBI:57540"/>
        <dbReference type="ChEBI" id="CHEBI:142557"/>
    </reaction>
    <physiologicalReaction direction="left-to-right" evidence="28">
        <dbReference type="Rhea" id="RHEA:58237"/>
    </physiologicalReaction>
</comment>
<dbReference type="AlphaFoldDB" id="A0A8J1Y4P9"/>
<dbReference type="GO" id="GO:0005730">
    <property type="term" value="C:nucleolus"/>
    <property type="evidence" value="ECO:0007669"/>
    <property type="project" value="UniProtKB-SubCell"/>
</dbReference>
<evidence type="ECO:0000256" key="20">
    <source>
        <dbReference type="ARBA" id="ARBA00023125"/>
    </source>
</evidence>
<dbReference type="Pfam" id="PF02877">
    <property type="entry name" value="PARP_reg"/>
    <property type="match status" value="1"/>
</dbReference>
<dbReference type="InterPro" id="IPR036420">
    <property type="entry name" value="BRCT_dom_sf"/>
</dbReference>
<keyword evidence="6" id="KW-1017">Isopeptide bond</keyword>
<dbReference type="SMART" id="SM01335">
    <property type="entry name" value="PADR1"/>
    <property type="match status" value="1"/>
</dbReference>
<evidence type="ECO:0000256" key="4">
    <source>
        <dbReference type="ARBA" id="ARBA00022454"/>
    </source>
</evidence>
<dbReference type="Pfam" id="PF16589">
    <property type="entry name" value="BRCT_2"/>
    <property type="match status" value="1"/>
</dbReference>
<keyword evidence="11" id="KW-0548">Nucleotidyltransferase</keyword>
<evidence type="ECO:0000256" key="23">
    <source>
        <dbReference type="ARBA" id="ARBA00024159"/>
    </source>
</evidence>
<dbReference type="Pfam" id="PF21728">
    <property type="entry name" value="PADR1_N"/>
    <property type="match status" value="1"/>
</dbReference>
<dbReference type="FunFam" id="1.10.20.130:FF:000001">
    <property type="entry name" value="Poly [ADP-ribose] polymerase"/>
    <property type="match status" value="1"/>
</dbReference>
<organism evidence="31 32">
    <name type="scientific">Owenia fusiformis</name>
    <name type="common">Polychaete worm</name>
    <dbReference type="NCBI Taxonomy" id="6347"/>
    <lineage>
        <taxon>Eukaryota</taxon>
        <taxon>Metazoa</taxon>
        <taxon>Spiralia</taxon>
        <taxon>Lophotrochozoa</taxon>
        <taxon>Annelida</taxon>
        <taxon>Polychaeta</taxon>
        <taxon>Sedentaria</taxon>
        <taxon>Canalipalpata</taxon>
        <taxon>Sabellida</taxon>
        <taxon>Oweniida</taxon>
        <taxon>Oweniidae</taxon>
        <taxon>Owenia</taxon>
    </lineage>
</organism>
<comment type="catalytic activity">
    <reaction evidence="27">
        <text>L-histidyl-[protein] + NAD(+) = N(tele)-(ADP-D-ribosyl)-L-histidyl-[protein] + nicotinamide + H(+)</text>
        <dbReference type="Rhea" id="RHEA:72071"/>
        <dbReference type="Rhea" id="RHEA-COMP:9745"/>
        <dbReference type="Rhea" id="RHEA-COMP:18085"/>
        <dbReference type="ChEBI" id="CHEBI:15378"/>
        <dbReference type="ChEBI" id="CHEBI:17154"/>
        <dbReference type="ChEBI" id="CHEBI:29979"/>
        <dbReference type="ChEBI" id="CHEBI:57540"/>
        <dbReference type="ChEBI" id="CHEBI:191398"/>
    </reaction>
    <physiologicalReaction direction="left-to-right" evidence="27">
        <dbReference type="Rhea" id="RHEA:72072"/>
    </physiologicalReaction>
</comment>
<keyword evidence="21" id="KW-0804">Transcription</keyword>
<dbReference type="PIRSF" id="PIRSF000489">
    <property type="entry name" value="NAD_ADPRT"/>
    <property type="match status" value="1"/>
</dbReference>
<dbReference type="PROSITE" id="PS51060">
    <property type="entry name" value="PARP_ALPHA_HD"/>
    <property type="match status" value="1"/>
</dbReference>
<dbReference type="GO" id="GO:1990404">
    <property type="term" value="F:NAD+-protein mono-ADP-ribosyltransferase activity"/>
    <property type="evidence" value="ECO:0007669"/>
    <property type="project" value="TreeGrafter"/>
</dbReference>
<accession>A0A8J1Y4P9</accession>
<evidence type="ECO:0000256" key="3">
    <source>
        <dbReference type="ARBA" id="ARBA00004604"/>
    </source>
</evidence>
<dbReference type="SMART" id="SM00292">
    <property type="entry name" value="BRCT"/>
    <property type="match status" value="1"/>
</dbReference>
<keyword evidence="5" id="KW-0963">Cytoplasm</keyword>
<keyword evidence="20 30" id="KW-0238">DNA-binding</keyword>
<evidence type="ECO:0000313" key="32">
    <source>
        <dbReference type="Proteomes" id="UP000749559"/>
    </source>
</evidence>
<keyword evidence="7" id="KW-0021">Allosteric enzyme</keyword>
<dbReference type="CDD" id="cd17747">
    <property type="entry name" value="BRCT_PARP1"/>
    <property type="match status" value="1"/>
</dbReference>
<dbReference type="CDD" id="cd08001">
    <property type="entry name" value="WGR_PARP1_like"/>
    <property type="match status" value="1"/>
</dbReference>
<dbReference type="GO" id="GO:0016779">
    <property type="term" value="F:nucleotidyltransferase activity"/>
    <property type="evidence" value="ECO:0007669"/>
    <property type="project" value="UniProtKB-KW"/>
</dbReference>
<dbReference type="PROSITE" id="PS52007">
    <property type="entry name" value="PADR1"/>
    <property type="match status" value="1"/>
</dbReference>
<dbReference type="InterPro" id="IPR036957">
    <property type="entry name" value="Znf_PARP_sf"/>
</dbReference>
<dbReference type="InterPro" id="IPR012317">
    <property type="entry name" value="Poly(ADP-ribose)pol_cat_dom"/>
</dbReference>
<dbReference type="Pfam" id="PF00645">
    <property type="entry name" value="zf-PARP"/>
    <property type="match status" value="2"/>
</dbReference>
<keyword evidence="19 30" id="KW-0520">NAD</keyword>
<comment type="caution">
    <text evidence="31">The sequence shown here is derived from an EMBL/GenBank/DDBJ whole genome shotgun (WGS) entry which is preliminary data.</text>
</comment>
<dbReference type="PROSITE" id="PS51059">
    <property type="entry name" value="PARP_CATALYTIC"/>
    <property type="match status" value="1"/>
</dbReference>
<dbReference type="PANTHER" id="PTHR10459:SF112">
    <property type="entry name" value="POLY [ADP-RIBOSE] POLYMERASE 1"/>
    <property type="match status" value="1"/>
</dbReference>
<dbReference type="GO" id="GO:0005829">
    <property type="term" value="C:cytosol"/>
    <property type="evidence" value="ECO:0007669"/>
    <property type="project" value="UniProtKB-SubCell"/>
</dbReference>
<dbReference type="FunFam" id="2.20.25.630:FF:000001">
    <property type="entry name" value="Poly [ADP-ribose] polymerase"/>
    <property type="match status" value="1"/>
</dbReference>
<evidence type="ECO:0000256" key="28">
    <source>
        <dbReference type="ARBA" id="ARBA00048339"/>
    </source>
</evidence>
<comment type="catalytic activity">
    <reaction evidence="23">
        <text>L-glutamyl-[protein] + NAD(+) = 5-O-(ADP-D-ribosyl)-L-glutamyl-[protein] + nicotinamide</text>
        <dbReference type="Rhea" id="RHEA:58224"/>
        <dbReference type="Rhea" id="RHEA-COMP:10208"/>
        <dbReference type="Rhea" id="RHEA-COMP:15089"/>
        <dbReference type="ChEBI" id="CHEBI:17154"/>
        <dbReference type="ChEBI" id="CHEBI:29973"/>
        <dbReference type="ChEBI" id="CHEBI:57540"/>
        <dbReference type="ChEBI" id="CHEBI:142540"/>
    </reaction>
    <physiologicalReaction direction="left-to-right" evidence="23">
        <dbReference type="Rhea" id="RHEA:58225"/>
    </physiologicalReaction>
</comment>
<dbReference type="InterPro" id="IPR008893">
    <property type="entry name" value="WGR_domain"/>
</dbReference>
<dbReference type="SUPFAM" id="SSF52113">
    <property type="entry name" value="BRCT domain"/>
    <property type="match status" value="1"/>
</dbReference>
<evidence type="ECO:0000256" key="21">
    <source>
        <dbReference type="ARBA" id="ARBA00023163"/>
    </source>
</evidence>
<keyword evidence="8" id="KW-0399">Innate immunity</keyword>
<evidence type="ECO:0000256" key="9">
    <source>
        <dbReference type="ARBA" id="ARBA00022676"/>
    </source>
</evidence>
<reference evidence="31" key="1">
    <citation type="submission" date="2022-03" db="EMBL/GenBank/DDBJ databases">
        <authorList>
            <person name="Martin C."/>
        </authorList>
    </citation>
    <scope>NUCLEOTIDE SEQUENCE</scope>
</reference>
<evidence type="ECO:0000256" key="26">
    <source>
        <dbReference type="ARBA" id="ARBA00033987"/>
    </source>
</evidence>
<dbReference type="SMART" id="SM01336">
    <property type="entry name" value="zf-PARP"/>
    <property type="match status" value="2"/>
</dbReference>
<evidence type="ECO:0000256" key="14">
    <source>
        <dbReference type="ARBA" id="ARBA00022765"/>
    </source>
</evidence>
<dbReference type="Pfam" id="PF08063">
    <property type="entry name" value="Zn_ribbon_PADR1"/>
    <property type="match status" value="1"/>
</dbReference>
<dbReference type="FunFam" id="1.20.142.10:FF:000001">
    <property type="entry name" value="Poly [ADP-ribose] polymerase"/>
    <property type="match status" value="1"/>
</dbReference>
<dbReference type="InterPro" id="IPR004102">
    <property type="entry name" value="Poly(ADP-ribose)pol_reg_dom"/>
</dbReference>
<dbReference type="GO" id="GO:0045087">
    <property type="term" value="P:innate immune response"/>
    <property type="evidence" value="ECO:0007669"/>
    <property type="project" value="UniProtKB-KW"/>
</dbReference>
<evidence type="ECO:0000256" key="16">
    <source>
        <dbReference type="ARBA" id="ARBA00022833"/>
    </source>
</evidence>
<dbReference type="PROSITE" id="PS00347">
    <property type="entry name" value="ZF_PARP_1"/>
    <property type="match status" value="1"/>
</dbReference>
<name>A0A8J1Y4P9_OWEFU</name>
<dbReference type="OrthoDB" id="429950at2759"/>
<comment type="catalytic activity">
    <reaction evidence="26 30">
        <text>NAD(+) + (ADP-D-ribosyl)n-acceptor = nicotinamide + (ADP-D-ribosyl)n+1-acceptor + H(+).</text>
        <dbReference type="EC" id="2.4.2.30"/>
    </reaction>
</comment>
<evidence type="ECO:0000256" key="15">
    <source>
        <dbReference type="ARBA" id="ARBA00022771"/>
    </source>
</evidence>
<dbReference type="InterPro" id="IPR001510">
    <property type="entry name" value="Znf_PARP"/>
</dbReference>
<sequence>MSDDHDYGFKGEYAKSDRSSCKSCKEGINKDTLRLAIMVQSAHFDGKVPNWFHVKCFWKRARVKDVSEIHGYDGLRWEDQKKLKDQIGGASAGGGGDAGGAATGPSGNYKDYVAEYAKSGASTCRGCKEKIAKNEVRLSKKDYTSSRAVMYGPMDQWYHVDCFADARDELDFDTTMQPERMQYFIRLKKEDRDYIIEKLGKGDKRKASASAKGATPAKKQKITETPEEKTLREQSQLLWKIRDELSKSVSNNAMKVLLEYNKQDIPPGESRLLDRVSDCMAFGALKPCTECKKGQLVYGTGGYKCSGNMTEWTKCLHTTREPQRKPFRVPKEFHDVEFLKKYKYVERVRAFPKLTSPSSSQASSSASFDTVDSAGASEKPLFNMKFVIIGKTSLSKNEITASIAKLGGTVVSKIDKKIVACISTKDEVAKCSKKIQDAKKADVHVISEDFINAVEKGGALLMIQQHSIASWGSDPMERIEEKPVFKSLGKSLVDKKSEAQFTKNVATTMKMKVKGGAAVDPDSGLSDKAHVLNEKDNIYNAILGMVDIVRGTNSYYKLQILEADKGTTCWVFRAWGRVGTTIGGNKTERYSSKAGALSQFLTLYSEKTGNDWEDRKNFVKHPNRFYPLDIDYGEDEVDDSKNLKLKSKSSSKLPVSVQDLVRILFDVEQMKKAMLEFEIDLKKMPLGKISKSQIEKAYKVLTELQNLCEKGGTPTKFLDASNRFYTLIPHDFGMKKPPLLDSSEIIKKKTEMIDNLLEIEVAYNLLKGGSAEKDPIDNHYDQLKTKIEPLDHSSEEYQRLLQYVANTHATTHNMYDLEVQEIFKVQREGEAKRYKPFKALPNRKLLWHGSRSTNFAGILSQGLRIAPPEAPVTGYMFGKGIYFADMVSKSANYCRTSKSDPIGLLGLCEVALGNQYELRGAEYVTSLPKGKHSTKGLGMTCPDPSEAYTTPDGVEIPMGKGMSAPIGRSSLLYNEFIVYDVAQVSFKYLLKVNFKYKW</sequence>
<dbReference type="InterPro" id="IPR036616">
    <property type="entry name" value="Poly(ADP-ribose)pol_reg_dom_sf"/>
</dbReference>
<keyword evidence="32" id="KW-1185">Reference proteome</keyword>
<evidence type="ECO:0000256" key="7">
    <source>
        <dbReference type="ARBA" id="ARBA00022533"/>
    </source>
</evidence>
<dbReference type="SUPFAM" id="SSF57716">
    <property type="entry name" value="Glucocorticoid receptor-like (DNA-binding domain)"/>
    <property type="match status" value="2"/>
</dbReference>
<dbReference type="Gene3D" id="3.90.228.10">
    <property type="match status" value="1"/>
</dbReference>
<keyword evidence="13" id="KW-0677">Repeat</keyword>
<evidence type="ECO:0000256" key="29">
    <source>
        <dbReference type="ARBA" id="ARBA00048575"/>
    </source>
</evidence>
<dbReference type="GO" id="GO:0051287">
    <property type="term" value="F:NAD binding"/>
    <property type="evidence" value="ECO:0007669"/>
    <property type="project" value="UniProtKB-UniRule"/>
</dbReference>
<dbReference type="InterPro" id="IPR012982">
    <property type="entry name" value="PARP1-like_PADR1_Zn_ribbon"/>
</dbReference>
<evidence type="ECO:0000256" key="10">
    <source>
        <dbReference type="ARBA" id="ARBA00022679"/>
    </source>
</evidence>
<keyword evidence="17" id="KW-0391">Immunity</keyword>
<evidence type="ECO:0000256" key="2">
    <source>
        <dbReference type="ARBA" id="ARBA00004514"/>
    </source>
</evidence>
<dbReference type="Pfam" id="PF00644">
    <property type="entry name" value="PARP"/>
    <property type="match status" value="1"/>
</dbReference>
<evidence type="ECO:0000256" key="25">
    <source>
        <dbReference type="ARBA" id="ARBA00024347"/>
    </source>
</evidence>
<evidence type="ECO:0000256" key="17">
    <source>
        <dbReference type="ARBA" id="ARBA00022859"/>
    </source>
</evidence>
<evidence type="ECO:0000256" key="5">
    <source>
        <dbReference type="ARBA" id="ARBA00022490"/>
    </source>
</evidence>
<evidence type="ECO:0000256" key="30">
    <source>
        <dbReference type="PIRNR" id="PIRNR000489"/>
    </source>
</evidence>
<keyword evidence="22 30" id="KW-0539">Nucleus</keyword>
<keyword evidence="14" id="KW-0013">ADP-ribosylation</keyword>
<keyword evidence="16 30" id="KW-0862">Zinc</keyword>
<dbReference type="SUPFAM" id="SSF142921">
    <property type="entry name" value="WGR domain-like"/>
    <property type="match status" value="1"/>
</dbReference>
<dbReference type="EMBL" id="CAIIXF020000008">
    <property type="protein sequence ID" value="CAH1792738.1"/>
    <property type="molecule type" value="Genomic_DNA"/>
</dbReference>
<keyword evidence="15" id="KW-0863">Zinc-finger</keyword>
<keyword evidence="10 30" id="KW-0808">Transferase</keyword>
<evidence type="ECO:0000256" key="12">
    <source>
        <dbReference type="ARBA" id="ARBA00022723"/>
    </source>
</evidence>
<dbReference type="GO" id="GO:0006302">
    <property type="term" value="P:double-strand break repair"/>
    <property type="evidence" value="ECO:0007669"/>
    <property type="project" value="TreeGrafter"/>
</dbReference>